<accession>A0A7X2D3L8</accession>
<protein>
    <submittedName>
        <fullName evidence="4">Tetratricopeptide repeat protein</fullName>
    </submittedName>
</protein>
<feature type="repeat" description="TPR" evidence="2">
    <location>
        <begin position="365"/>
        <end position="398"/>
    </location>
</feature>
<sequence length="752" mass="79198">MPTSSSTTHRSTKPPRRAPWSATTRTASTSSAWAARSGSDRAGGGRPPEKGLRRSPVPLFDGGQSPLAEVVMSRKSKAPPPRRSGGPGPARPAGGTLGHLVPKAGPTAPTAGRSGPTPKPTGDPRRLAAEGHRLLARGDARGAERLFREALALDGHEPAALSGLGLVAAQSGHLEPAATLFLKAAEAQPGAPDHGVNAGSALWRLGQRERALGVLRETARRHNRDHRARLALGAALMDSGHLDDAEAEARAALALKGPDSEARALLGRVRLRAGRPADAVPALEAAAQGAPKDPGLLSDLGLALSAAGRAEDAIATLRRAAEAAGPGRGAIEIGLNLAAALLSTQRATGAETVVRDLLARAPDHVGAHLTLGDVLQRQGRFEAARAAFSAALEQDPGNVIALRGLVKSGRVETGDPVLDSLRTAATRDLAPAARTEALFALAKALDDARADPGEVFAALHQANALQSRGRPDDIGPRTAQVERALDLFTPDLFETLAPLGHDSERPVFIVGLPRSGTSLVEQMIASHPAAVGAGELGVMPDEERRLGDRLATAEGLAGLAQEEVRTAAGRVLSVLDTAAGQAGKPDALRVTDKLPDNAMRLGLIALLFPKARVIVCRRDPLDTGLSLYQQNFADSVPFANALETIGRATILHDRIMAHWKAVLPLWMLTVDYETLVTDLEGEGRRLIDFLGLPWDDAVLRFHETDRAVYTASKWQVRQPVFTGSVGRWRRYADQLAPLRTILDEAGLLDRGV</sequence>
<dbReference type="Gene3D" id="3.40.50.300">
    <property type="entry name" value="P-loop containing nucleotide triphosphate hydrolases"/>
    <property type="match status" value="1"/>
</dbReference>
<organism evidence="4 5">
    <name type="scientific">Roseospira navarrensis</name>
    <dbReference type="NCBI Taxonomy" id="140058"/>
    <lineage>
        <taxon>Bacteria</taxon>
        <taxon>Pseudomonadati</taxon>
        <taxon>Pseudomonadota</taxon>
        <taxon>Alphaproteobacteria</taxon>
        <taxon>Rhodospirillales</taxon>
        <taxon>Rhodospirillaceae</taxon>
        <taxon>Roseospira</taxon>
    </lineage>
</organism>
<dbReference type="Gene3D" id="1.25.40.10">
    <property type="entry name" value="Tetratricopeptide repeat domain"/>
    <property type="match status" value="3"/>
</dbReference>
<dbReference type="OrthoDB" id="9800698at2"/>
<dbReference type="Pfam" id="PF13469">
    <property type="entry name" value="Sulfotransfer_3"/>
    <property type="match status" value="1"/>
</dbReference>
<comment type="caution">
    <text evidence="4">The sequence shown here is derived from an EMBL/GenBank/DDBJ whole genome shotgun (WGS) entry which is preliminary data.</text>
</comment>
<dbReference type="GO" id="GO:0008476">
    <property type="term" value="F:protein-tyrosine sulfotransferase activity"/>
    <property type="evidence" value="ECO:0007669"/>
    <property type="project" value="InterPro"/>
</dbReference>
<keyword evidence="5" id="KW-1185">Reference proteome</keyword>
<evidence type="ECO:0000256" key="2">
    <source>
        <dbReference type="PROSITE-ProRule" id="PRU00339"/>
    </source>
</evidence>
<dbReference type="EMBL" id="WIVE01000003">
    <property type="protein sequence ID" value="MQX35320.1"/>
    <property type="molecule type" value="Genomic_DNA"/>
</dbReference>
<proteinExistence type="predicted"/>
<dbReference type="PANTHER" id="PTHR12788">
    <property type="entry name" value="PROTEIN-TYROSINE SULFOTRANSFERASE 2"/>
    <property type="match status" value="1"/>
</dbReference>
<dbReference type="SMART" id="SM00028">
    <property type="entry name" value="TPR"/>
    <property type="match status" value="6"/>
</dbReference>
<reference evidence="4 5" key="1">
    <citation type="submission" date="2019-10" db="EMBL/GenBank/DDBJ databases">
        <title>Draft whole-genome sequence of the purple nonsulfur photosynthetic bacterium Roseospira navarrensis DSM 15114.</title>
        <authorList>
            <person name="Kyndt J.A."/>
            <person name="Meyer T.E."/>
        </authorList>
    </citation>
    <scope>NUCLEOTIDE SEQUENCE [LARGE SCALE GENOMIC DNA]</scope>
    <source>
        <strain evidence="4 5">DSM 15114</strain>
    </source>
</reference>
<dbReference type="PANTHER" id="PTHR12788:SF10">
    <property type="entry name" value="PROTEIN-TYROSINE SULFOTRANSFERASE"/>
    <property type="match status" value="1"/>
</dbReference>
<dbReference type="InterPro" id="IPR011990">
    <property type="entry name" value="TPR-like_helical_dom_sf"/>
</dbReference>
<keyword evidence="1" id="KW-0808">Transferase</keyword>
<gene>
    <name evidence="4" type="ORF">GHC57_02195</name>
</gene>
<feature type="region of interest" description="Disordered" evidence="3">
    <location>
        <begin position="1"/>
        <end position="126"/>
    </location>
</feature>
<dbReference type="InterPro" id="IPR019734">
    <property type="entry name" value="TPR_rpt"/>
</dbReference>
<evidence type="ECO:0000313" key="5">
    <source>
        <dbReference type="Proteomes" id="UP000434582"/>
    </source>
</evidence>
<name>A0A7X2D3L8_9PROT</name>
<dbReference type="Pfam" id="PF14559">
    <property type="entry name" value="TPR_19"/>
    <property type="match status" value="1"/>
</dbReference>
<dbReference type="InterPro" id="IPR026634">
    <property type="entry name" value="TPST-like"/>
</dbReference>
<evidence type="ECO:0000256" key="1">
    <source>
        <dbReference type="ARBA" id="ARBA00022679"/>
    </source>
</evidence>
<dbReference type="InterPro" id="IPR027417">
    <property type="entry name" value="P-loop_NTPase"/>
</dbReference>
<dbReference type="AlphaFoldDB" id="A0A7X2D3L8"/>
<dbReference type="SUPFAM" id="SSF48452">
    <property type="entry name" value="TPR-like"/>
    <property type="match status" value="2"/>
</dbReference>
<feature type="compositionally biased region" description="Low complexity" evidence="3">
    <location>
        <begin position="18"/>
        <end position="37"/>
    </location>
</feature>
<evidence type="ECO:0000313" key="4">
    <source>
        <dbReference type="EMBL" id="MQX35320.1"/>
    </source>
</evidence>
<dbReference type="PROSITE" id="PS50005">
    <property type="entry name" value="TPR"/>
    <property type="match status" value="1"/>
</dbReference>
<dbReference type="SUPFAM" id="SSF52540">
    <property type="entry name" value="P-loop containing nucleoside triphosphate hydrolases"/>
    <property type="match status" value="1"/>
</dbReference>
<dbReference type="Pfam" id="PF13432">
    <property type="entry name" value="TPR_16"/>
    <property type="match status" value="3"/>
</dbReference>
<evidence type="ECO:0000256" key="3">
    <source>
        <dbReference type="SAM" id="MobiDB-lite"/>
    </source>
</evidence>
<keyword evidence="2" id="KW-0802">TPR repeat</keyword>
<dbReference type="Proteomes" id="UP000434582">
    <property type="component" value="Unassembled WGS sequence"/>
</dbReference>